<proteinExistence type="predicted"/>
<sequence length="619" mass="68056">MKRTSITIIGMGPRGLSVLERLAAVATARQLLLDIILIDPGECGAGVHAARQPQHLLINTLASQVTMFPAARAVEHAPVCATPSLTEWARQEGYRRVGERYYRLGGNGGYDITDSDYLPRSLLGEYLGWVYQQVAAAMPAGVSLTHHRLRAADLRQQPDGSFVIELDSGYIVLSDFVFLTTGHGSNLPSDLDAWLAKFAQDHARYNSKLALVRHVYPVEQLSRISADARVAIQGLGLSAHDVIAELTAGRGGAFIDSEDGLRYQPSGREPKLTLCSRNCLPYAARGINQKGLNGRHQPRYFTPDAVDALRRQALIARGTSQLDFDRELLPLLKREMGEVYRATPGATSIDDDTLFAELLFPLQARQFASLHDFRRYFRDWLQADLAEARKGNLASPAKAATDVLRDVRATLQAAIEHGGLTPASHRKFLNVYHPAINRAAFGPPLRRNEELLALLDAGVIALQSGPGSRIEIDENDSIYLLNTKFAGGMEKQPVDVVVIARLDAFFPETDTSLLIRNMLKRGLFRPYYNGVFHPGGIDINRAGQPLNGQGDVVANIWALGYPAEGPHYYTHALPRPQMRSRQVLDADRCVAMLVAQIAGNPRRGARRRSVTSATSHSTL</sequence>
<comment type="caution">
    <text evidence="2">The sequence shown here is derived from an EMBL/GenBank/DDBJ whole genome shotgun (WGS) entry which is preliminary data.</text>
</comment>
<dbReference type="Gene3D" id="3.50.50.60">
    <property type="entry name" value="FAD/NAD(P)-binding domain"/>
    <property type="match status" value="1"/>
</dbReference>
<dbReference type="PANTHER" id="PTHR40254:SF1">
    <property type="entry name" value="BLR0577 PROTEIN"/>
    <property type="match status" value="1"/>
</dbReference>
<protein>
    <recommendedName>
        <fullName evidence="1">FAD-dependent urate hydroxylase HpyO/Asp monooxygenase CreE-like FAD/NAD(P)-binding domain-containing protein</fullName>
    </recommendedName>
</protein>
<accession>A0A7X4GTX3</accession>
<keyword evidence="3" id="KW-1185">Reference proteome</keyword>
<evidence type="ECO:0000313" key="3">
    <source>
        <dbReference type="Proteomes" id="UP000450012"/>
    </source>
</evidence>
<reference evidence="2 3" key="1">
    <citation type="submission" date="2019-12" db="EMBL/GenBank/DDBJ databases">
        <title>Novel species isolated from a subtropical stream in China.</title>
        <authorList>
            <person name="Lu H."/>
        </authorList>
    </citation>
    <scope>NUCLEOTIDE SEQUENCE [LARGE SCALE GENOMIC DNA]</scope>
    <source>
        <strain evidence="2 3">FT55W</strain>
    </source>
</reference>
<evidence type="ECO:0000313" key="2">
    <source>
        <dbReference type="EMBL" id="MYM69031.1"/>
    </source>
</evidence>
<dbReference type="PANTHER" id="PTHR40254">
    <property type="entry name" value="BLR0577 PROTEIN"/>
    <property type="match status" value="1"/>
</dbReference>
<dbReference type="RefSeq" id="WP_161015587.1">
    <property type="nucleotide sequence ID" value="NZ_WWCK01000006.1"/>
</dbReference>
<dbReference type="Proteomes" id="UP000450012">
    <property type="component" value="Unassembled WGS sequence"/>
</dbReference>
<dbReference type="Pfam" id="PF13454">
    <property type="entry name" value="NAD_binding_9"/>
    <property type="match status" value="1"/>
</dbReference>
<feature type="domain" description="FAD-dependent urate hydroxylase HpyO/Asp monooxygenase CreE-like FAD/NAD(P)-binding" evidence="1">
    <location>
        <begin position="8"/>
        <end position="183"/>
    </location>
</feature>
<evidence type="ECO:0000259" key="1">
    <source>
        <dbReference type="Pfam" id="PF13454"/>
    </source>
</evidence>
<name>A0A7X4GTX3_9BURK</name>
<dbReference type="AlphaFoldDB" id="A0A7X4GTX3"/>
<dbReference type="InterPro" id="IPR036188">
    <property type="entry name" value="FAD/NAD-bd_sf"/>
</dbReference>
<dbReference type="InterPro" id="IPR038732">
    <property type="entry name" value="HpyO/CreE_NAD-binding"/>
</dbReference>
<dbReference type="InterPro" id="IPR052189">
    <property type="entry name" value="L-asp_N-monooxygenase_NS-form"/>
</dbReference>
<dbReference type="SUPFAM" id="SSF51905">
    <property type="entry name" value="FAD/NAD(P)-binding domain"/>
    <property type="match status" value="1"/>
</dbReference>
<dbReference type="EMBL" id="WWCK01000006">
    <property type="protein sequence ID" value="MYM69031.1"/>
    <property type="molecule type" value="Genomic_DNA"/>
</dbReference>
<gene>
    <name evidence="2" type="ORF">GTP45_19625</name>
</gene>
<organism evidence="2 3">
    <name type="scientific">Duganella rivi</name>
    <dbReference type="NCBI Taxonomy" id="2666083"/>
    <lineage>
        <taxon>Bacteria</taxon>
        <taxon>Pseudomonadati</taxon>
        <taxon>Pseudomonadota</taxon>
        <taxon>Betaproteobacteria</taxon>
        <taxon>Burkholderiales</taxon>
        <taxon>Oxalobacteraceae</taxon>
        <taxon>Telluria group</taxon>
        <taxon>Duganella</taxon>
    </lineage>
</organism>